<dbReference type="EMBL" id="FBWK01000011">
    <property type="protein sequence ID" value="CUX13991.1"/>
    <property type="molecule type" value="Genomic_DNA"/>
</dbReference>
<feature type="coiled-coil region" evidence="1">
    <location>
        <begin position="383"/>
        <end position="410"/>
    </location>
</feature>
<sequence length="586" mass="64970">MIIALGSSIAGFKTLNFHKGLNILLAEQETNSEETKTRNSSGKSSVLELIHFLLGGSIRNSVVKAQALHEHSFWGEFDINGITFRVERRVSDPKSVQVVASDMRGLVYEGDLLGNATATNQAWCDWLGHIVFGLPANTVGTPFNLPHAPTFRSMFPYFARRRDDIGFQYPEKFAAKNQTDGSAQIALSYLLGLDWLLARDFELERGEKRDLAAQRKRIKARRSENLDTSSAIQSAMTLAAHEAEVQRARIASFQVAEHYEEMITEASQAKNLLEKLSVEAASLKSSLDFIEESLEAEKPGDGEAVAALYRAAGTELPGSVVKSFEDIADFHQSVADNRRFHLSSQLDAIRRRISTVTVEMNTARARRDEILRDLKGKGAFSDLAAMQKVAAEKSEKHARLQTQYEEALEVEAGRAARKIQESNLLARLQNDLRTREATVSAMVLAVMEAKKALYADRGASFEVQATVNGPHFRVNIDGSRSGGIANMEIFCFDYALYKLTTARLGGPGFLIHDSHLFDPVDSRQIATAIQLGSGLVDEVGGQYIVMLNTDMFDRLPFDDDFDVKSKIMDVRLDDTDRGGLFGFRFA</sequence>
<accession>A0A1S7P0B2</accession>
<dbReference type="AlphaFoldDB" id="A0A1S7P0B2"/>
<dbReference type="Pfam" id="PF10088">
    <property type="entry name" value="DUF2326"/>
    <property type="match status" value="1"/>
</dbReference>
<keyword evidence="1" id="KW-0175">Coiled coil</keyword>
<proteinExistence type="predicted"/>
<feature type="domain" description="DUF2326" evidence="2">
    <location>
        <begin position="451"/>
        <end position="585"/>
    </location>
</feature>
<dbReference type="RefSeq" id="WP_232370402.1">
    <property type="nucleotide sequence ID" value="NZ_LT009723.1"/>
</dbReference>
<name>A0A1S7P0B2_9HYPH</name>
<evidence type="ECO:0000313" key="4">
    <source>
        <dbReference type="Proteomes" id="UP000191988"/>
    </source>
</evidence>
<dbReference type="InterPro" id="IPR018760">
    <property type="entry name" value="DUF2326"/>
</dbReference>
<evidence type="ECO:0000313" key="3">
    <source>
        <dbReference type="EMBL" id="CUX13991.1"/>
    </source>
</evidence>
<protein>
    <recommendedName>
        <fullName evidence="2">DUF2326 domain-containing protein</fullName>
    </recommendedName>
</protein>
<organism evidence="3 4">
    <name type="scientific">Agrobacterium tomkonis CFBP 6623</name>
    <dbReference type="NCBI Taxonomy" id="1183432"/>
    <lineage>
        <taxon>Bacteria</taxon>
        <taxon>Pseudomonadati</taxon>
        <taxon>Pseudomonadota</taxon>
        <taxon>Alphaproteobacteria</taxon>
        <taxon>Hyphomicrobiales</taxon>
        <taxon>Rhizobiaceae</taxon>
        <taxon>Rhizobium/Agrobacterium group</taxon>
        <taxon>Agrobacterium</taxon>
        <taxon>Agrobacterium tumefaciens complex</taxon>
    </lineage>
</organism>
<dbReference type="Gene3D" id="1.20.5.340">
    <property type="match status" value="1"/>
</dbReference>
<evidence type="ECO:0000256" key="1">
    <source>
        <dbReference type="SAM" id="Coils"/>
    </source>
</evidence>
<feature type="coiled-coil region" evidence="1">
    <location>
        <begin position="256"/>
        <end position="293"/>
    </location>
</feature>
<dbReference type="STRING" id="1183432.AGR3A_Cc190015"/>
<keyword evidence="4" id="KW-1185">Reference proteome</keyword>
<reference evidence="4" key="1">
    <citation type="submission" date="2016-01" db="EMBL/GenBank/DDBJ databases">
        <authorList>
            <person name="Regsiter A."/>
            <person name="william w."/>
        </authorList>
    </citation>
    <scope>NUCLEOTIDE SEQUENCE [LARGE SCALE GENOMIC DNA]</scope>
    <source>
        <strain evidence="4">CFBP 6623</strain>
    </source>
</reference>
<dbReference type="Gene3D" id="3.40.50.300">
    <property type="entry name" value="P-loop containing nucleotide triphosphate hydrolases"/>
    <property type="match status" value="1"/>
</dbReference>
<evidence type="ECO:0000259" key="2">
    <source>
        <dbReference type="Pfam" id="PF10088"/>
    </source>
</evidence>
<dbReference type="Proteomes" id="UP000191988">
    <property type="component" value="Unassembled WGS sequence"/>
</dbReference>
<dbReference type="InterPro" id="IPR027417">
    <property type="entry name" value="P-loop_NTPase"/>
</dbReference>
<gene>
    <name evidence="3" type="ORF">AGR3A_Cc190015</name>
</gene>